<dbReference type="EMBL" id="ML994644">
    <property type="protein sequence ID" value="KAF2183159.1"/>
    <property type="molecule type" value="Genomic_DNA"/>
</dbReference>
<evidence type="ECO:0008006" key="3">
    <source>
        <dbReference type="Google" id="ProtNLM"/>
    </source>
</evidence>
<dbReference type="AlphaFoldDB" id="A0A6A6DY17"/>
<dbReference type="OrthoDB" id="5275938at2759"/>
<sequence length="211" mass="23757">MDETRDNQPVTFVEIAADGDVILVVGLEKVKLRVRSLFLKAASKPFSAMFGPGWKEGHNMLDRDGLVELPFPEDNAAALKLICAIIHHRNQKKSFKHLPQATLWELLLRRTSYACVNALKFAGGNWLQPRKFEASNLLLLTAAASLFRNAQAFKEITKAMILNHSSPYLALSCEEVEPTMPWTVISLLEEERSFARLKLAEILLEGINQRD</sequence>
<gene>
    <name evidence="1" type="ORF">K469DRAFT_690264</name>
</gene>
<dbReference type="InterPro" id="IPR011333">
    <property type="entry name" value="SKP1/BTB/POZ_sf"/>
</dbReference>
<protein>
    <recommendedName>
        <fullName evidence="3">BTB domain-containing protein</fullName>
    </recommendedName>
</protein>
<dbReference type="Proteomes" id="UP000800200">
    <property type="component" value="Unassembled WGS sequence"/>
</dbReference>
<reference evidence="1" key="1">
    <citation type="journal article" date="2020" name="Stud. Mycol.">
        <title>101 Dothideomycetes genomes: a test case for predicting lifestyles and emergence of pathogens.</title>
        <authorList>
            <person name="Haridas S."/>
            <person name="Albert R."/>
            <person name="Binder M."/>
            <person name="Bloem J."/>
            <person name="Labutti K."/>
            <person name="Salamov A."/>
            <person name="Andreopoulos B."/>
            <person name="Baker S."/>
            <person name="Barry K."/>
            <person name="Bills G."/>
            <person name="Bluhm B."/>
            <person name="Cannon C."/>
            <person name="Castanera R."/>
            <person name="Culley D."/>
            <person name="Daum C."/>
            <person name="Ezra D."/>
            <person name="Gonzalez J."/>
            <person name="Henrissat B."/>
            <person name="Kuo A."/>
            <person name="Liang C."/>
            <person name="Lipzen A."/>
            <person name="Lutzoni F."/>
            <person name="Magnuson J."/>
            <person name="Mondo S."/>
            <person name="Nolan M."/>
            <person name="Ohm R."/>
            <person name="Pangilinan J."/>
            <person name="Park H.-J."/>
            <person name="Ramirez L."/>
            <person name="Alfaro M."/>
            <person name="Sun H."/>
            <person name="Tritt A."/>
            <person name="Yoshinaga Y."/>
            <person name="Zwiers L.-H."/>
            <person name="Turgeon B."/>
            <person name="Goodwin S."/>
            <person name="Spatafora J."/>
            <person name="Crous P."/>
            <person name="Grigoriev I."/>
        </authorList>
    </citation>
    <scope>NUCLEOTIDE SEQUENCE</scope>
    <source>
        <strain evidence="1">CBS 207.26</strain>
    </source>
</reference>
<name>A0A6A6DY17_9PEZI</name>
<keyword evidence="2" id="KW-1185">Reference proteome</keyword>
<organism evidence="1 2">
    <name type="scientific">Zopfia rhizophila CBS 207.26</name>
    <dbReference type="NCBI Taxonomy" id="1314779"/>
    <lineage>
        <taxon>Eukaryota</taxon>
        <taxon>Fungi</taxon>
        <taxon>Dikarya</taxon>
        <taxon>Ascomycota</taxon>
        <taxon>Pezizomycotina</taxon>
        <taxon>Dothideomycetes</taxon>
        <taxon>Dothideomycetes incertae sedis</taxon>
        <taxon>Zopfiaceae</taxon>
        <taxon>Zopfia</taxon>
    </lineage>
</organism>
<evidence type="ECO:0000313" key="2">
    <source>
        <dbReference type="Proteomes" id="UP000800200"/>
    </source>
</evidence>
<dbReference type="Gene3D" id="3.30.710.10">
    <property type="entry name" value="Potassium Channel Kv1.1, Chain A"/>
    <property type="match status" value="1"/>
</dbReference>
<proteinExistence type="predicted"/>
<evidence type="ECO:0000313" key="1">
    <source>
        <dbReference type="EMBL" id="KAF2183159.1"/>
    </source>
</evidence>
<accession>A0A6A6DY17</accession>